<gene>
    <name evidence="3" type="ORF">P8936_14465</name>
</gene>
<feature type="repeat" description="TPR" evidence="2">
    <location>
        <begin position="434"/>
        <end position="467"/>
    </location>
</feature>
<dbReference type="InterPro" id="IPR019734">
    <property type="entry name" value="TPR_rpt"/>
</dbReference>
<accession>A0AAU7D6A9</accession>
<dbReference type="Gene3D" id="1.25.40.10">
    <property type="entry name" value="Tetratricopeptide repeat domain"/>
    <property type="match status" value="1"/>
</dbReference>
<dbReference type="Pfam" id="PF14559">
    <property type="entry name" value="TPR_19"/>
    <property type="match status" value="1"/>
</dbReference>
<keyword evidence="2" id="KW-0802">TPR repeat</keyword>
<proteinExistence type="predicted"/>
<dbReference type="InterPro" id="IPR051829">
    <property type="entry name" value="Multiheme_Cytochr_ET"/>
</dbReference>
<reference evidence="3" key="1">
    <citation type="submission" date="2023-03" db="EMBL/GenBank/DDBJ databases">
        <title>Edaphobacter sp.</title>
        <authorList>
            <person name="Huber K.J."/>
            <person name="Papendorf J."/>
            <person name="Pilke C."/>
            <person name="Bunk B."/>
            <person name="Sproeer C."/>
            <person name="Pester M."/>
        </authorList>
    </citation>
    <scope>NUCLEOTIDE SEQUENCE</scope>
    <source>
        <strain evidence="3">DSM 109920</strain>
    </source>
</reference>
<dbReference type="PROSITE" id="PS50005">
    <property type="entry name" value="TPR"/>
    <property type="match status" value="1"/>
</dbReference>
<organism evidence="3">
    <name type="scientific">Edaphobacter paludis</name>
    <dbReference type="NCBI Taxonomy" id="3035702"/>
    <lineage>
        <taxon>Bacteria</taxon>
        <taxon>Pseudomonadati</taxon>
        <taxon>Acidobacteriota</taxon>
        <taxon>Terriglobia</taxon>
        <taxon>Terriglobales</taxon>
        <taxon>Acidobacteriaceae</taxon>
        <taxon>Edaphobacter</taxon>
    </lineage>
</organism>
<dbReference type="AlphaFoldDB" id="A0AAU7D6A9"/>
<keyword evidence="1" id="KW-0732">Signal</keyword>
<dbReference type="SUPFAM" id="SSF48452">
    <property type="entry name" value="TPR-like"/>
    <property type="match status" value="1"/>
</dbReference>
<dbReference type="InterPro" id="IPR036280">
    <property type="entry name" value="Multihaem_cyt_sf"/>
</dbReference>
<protein>
    <submittedName>
        <fullName evidence="3">Tetratricopeptide repeat protein</fullName>
    </submittedName>
</protein>
<dbReference type="InterPro" id="IPR011990">
    <property type="entry name" value="TPR-like_helical_dom_sf"/>
</dbReference>
<sequence>MSRITPELLQTLHTSADLYDAKLDRHFEVHARDGKLYQSEYQTDAQGKEIFRNTQKLDWIIGAGANGLGALAERDHYLFQAPLSFYSKTGTWGPSPGYEFGDYGFNRPILAGCISCHSGRPRPVPETNGKFETPPFTQVAVGCENCHGPGAAHIHAMDSGDNSDNGSMIVNPADLSMDLANNICMSCHQTGNIRVFQEGKTYQDFRPGTPLDHVLSILMVPPDKASPPQADHLEHFYSMTLSKCYRSSGGRMGCITCHNPHVEPTQAEAPAYFNAKCMTCHTQQSCTLPNVARQRTTPADNCIGCHMPKRDVQVISHSSITNHRILARSDESFPESAFHQTTAALPDLIHLDPVPGSKEDVVPPLTLLQAYGELAATRPEYVAPYLKVLTQLEQTAPDSALVQAALGRRDLKSGKLPEAVDHLQRAVKLGSQQATVYGDLAEATTRLGQPEEGLALLQKATALDPFNPQLQRNLVARLIAMKQYTNALAAMEHYLEIFPQDSYIRKMLTLARGEPSP</sequence>
<dbReference type="CDD" id="cd08168">
    <property type="entry name" value="Cytochrom_C3"/>
    <property type="match status" value="1"/>
</dbReference>
<dbReference type="SUPFAM" id="SSF48695">
    <property type="entry name" value="Multiheme cytochromes"/>
    <property type="match status" value="1"/>
</dbReference>
<dbReference type="RefSeq" id="WP_348269569.1">
    <property type="nucleotide sequence ID" value="NZ_CP121195.1"/>
</dbReference>
<dbReference type="EMBL" id="CP121195">
    <property type="protein sequence ID" value="XBH12885.1"/>
    <property type="molecule type" value="Genomic_DNA"/>
</dbReference>
<evidence type="ECO:0000313" key="3">
    <source>
        <dbReference type="EMBL" id="XBH12885.1"/>
    </source>
</evidence>
<dbReference type="PANTHER" id="PTHR35038">
    <property type="entry name" value="DISSIMILATORY SULFITE REDUCTASE SIRA"/>
    <property type="match status" value="1"/>
</dbReference>
<dbReference type="PANTHER" id="PTHR35038:SF8">
    <property type="entry name" value="C-TYPE POLYHEME CYTOCHROME OMCC"/>
    <property type="match status" value="1"/>
</dbReference>
<evidence type="ECO:0000256" key="1">
    <source>
        <dbReference type="ARBA" id="ARBA00022729"/>
    </source>
</evidence>
<dbReference type="Gene3D" id="1.10.1130.10">
    <property type="entry name" value="Flavocytochrome C3, Chain A"/>
    <property type="match status" value="1"/>
</dbReference>
<name>A0AAU7D6A9_9BACT</name>
<evidence type="ECO:0000256" key="2">
    <source>
        <dbReference type="PROSITE-ProRule" id="PRU00339"/>
    </source>
</evidence>